<dbReference type="GO" id="GO:0046872">
    <property type="term" value="F:metal ion binding"/>
    <property type="evidence" value="ECO:0007669"/>
    <property type="project" value="UniProtKB-KW"/>
</dbReference>
<dbReference type="InterPro" id="IPR032305">
    <property type="entry name" value="GTP-bd_M"/>
</dbReference>
<evidence type="ECO:0000256" key="7">
    <source>
        <dbReference type="PIRSR" id="PIRSR006809-1"/>
    </source>
</evidence>
<reference evidence="11 12" key="1">
    <citation type="journal article" date="2017" name="Int. J. Syst. Evol. Microbiol.">
        <title>Jeotgalibaca porci sp. nov. and Jeotgalibaca arthritidis sp. nov., isolated from pigs, and emended description of the genus Jeotgalibaca.</title>
        <authorList>
            <person name="Zamora L."/>
            <person name="Perez-Sancho M."/>
            <person name="Dominguez L."/>
            <person name="Fernandez-Garayzabal J.F."/>
            <person name="Vela A.I."/>
        </authorList>
    </citation>
    <scope>NUCLEOTIDE SEQUENCE [LARGE SCALE GENOMIC DNA]</scope>
    <source>
        <strain evidence="11 12">CCUG 69148</strain>
    </source>
</reference>
<feature type="binding site" evidence="7">
    <location>
        <begin position="321"/>
        <end position="324"/>
    </location>
    <ligand>
        <name>GTP</name>
        <dbReference type="ChEBI" id="CHEBI:37565"/>
    </ligand>
</feature>
<feature type="region of interest" description="Disordered" evidence="9">
    <location>
        <begin position="150"/>
        <end position="169"/>
    </location>
</feature>
<feature type="compositionally biased region" description="Basic and acidic residues" evidence="9">
    <location>
        <begin position="160"/>
        <end position="169"/>
    </location>
</feature>
<evidence type="ECO:0000256" key="6">
    <source>
        <dbReference type="HAMAP-Rule" id="MF_00900"/>
    </source>
</evidence>
<keyword evidence="12" id="KW-1185">Reference proteome</keyword>
<evidence type="ECO:0000259" key="10">
    <source>
        <dbReference type="PROSITE" id="PS51705"/>
    </source>
</evidence>
<comment type="subcellular location">
    <subcellularLocation>
        <location evidence="6">Cytoplasm</location>
    </subcellularLocation>
    <text evidence="6">May associate with membranes.</text>
</comment>
<feature type="binding site" evidence="7">
    <location>
        <begin position="233"/>
        <end position="237"/>
    </location>
    <ligand>
        <name>GTP</name>
        <dbReference type="ChEBI" id="CHEBI:37565"/>
    </ligand>
</feature>
<dbReference type="PANTHER" id="PTHR10229:SF0">
    <property type="entry name" value="GTP-BINDING PROTEIN 6-RELATED"/>
    <property type="match status" value="1"/>
</dbReference>
<dbReference type="PIRSF" id="PIRSF006809">
    <property type="entry name" value="GTP-binding_hflX_prd"/>
    <property type="match status" value="1"/>
</dbReference>
<keyword evidence="5 6" id="KW-0342">GTP-binding</keyword>
<proteinExistence type="inferred from homology"/>
<evidence type="ECO:0000256" key="5">
    <source>
        <dbReference type="ARBA" id="ARBA00023134"/>
    </source>
</evidence>
<dbReference type="InterPro" id="IPR005225">
    <property type="entry name" value="Small_GTP-bd"/>
</dbReference>
<dbReference type="Pfam" id="PF16360">
    <property type="entry name" value="GTP-bdg_M"/>
    <property type="match status" value="1"/>
</dbReference>
<comment type="similarity">
    <text evidence="6">Belongs to the TRAFAC class OBG-HflX-like GTPase superfamily. HflX GTPase family.</text>
</comment>
<dbReference type="InterPro" id="IPR006073">
    <property type="entry name" value="GTP-bd"/>
</dbReference>
<sequence>MNAIETANEIEKVILVNVQTRQSDDLFTYELEELTRLTETAQGEVVAVLTQKRDSHDSKTLIGKGKMEELVHLVEEFQPSTIIFEQQLSPRHMRNIQEQIDCKIIDRIQLILDIFAMRAQSKEGKLQVSLAQLNYLLPRLSGQGVNMSRLGGGIGTRGPGETKLETDRRHISRQITEIKKSLAETEEHRRRSREKRQESHVFQIGLIGYTNAGKSTLLNRLTDADTCEENLLFATLDPLTRKMTLPNQFQATLTDTVGFVQNLPTQLVHAFKSTLEESKVVDLLLHVVDCSQEFVAQQEETVMGLIRDLEMEEIPLITVYNKKDQMHPDFVPHLHPNIVISALDESDMDHLKDFLWEEIKKLLVPYTKSVSLLDGGTLLSQMQQETFVSSIELDEETNDYIVSGYAKANSKWLGEINLNE</sequence>
<protein>
    <recommendedName>
        <fullName evidence="6">GTPase HflX</fullName>
    </recommendedName>
    <alternativeName>
        <fullName evidence="6">GTP-binding protein HflX</fullName>
    </alternativeName>
</protein>
<dbReference type="GO" id="GO:0003924">
    <property type="term" value="F:GTPase activity"/>
    <property type="evidence" value="ECO:0007669"/>
    <property type="project" value="UniProtKB-UniRule"/>
</dbReference>
<evidence type="ECO:0000313" key="11">
    <source>
        <dbReference type="EMBL" id="QIK52625.1"/>
    </source>
</evidence>
<dbReference type="InterPro" id="IPR027417">
    <property type="entry name" value="P-loop_NTPase"/>
</dbReference>
<evidence type="ECO:0000256" key="3">
    <source>
        <dbReference type="ARBA" id="ARBA00022741"/>
    </source>
</evidence>
<name>A0A6G7WK44_9LACT</name>
<dbReference type="FunFam" id="3.40.50.11060:FF:000001">
    <property type="entry name" value="GTPase HflX"/>
    <property type="match status" value="1"/>
</dbReference>
<accession>A0A6G7WK44</accession>
<comment type="subunit">
    <text evidence="6">Monomer. Associates with the 50S ribosomal subunit.</text>
</comment>
<dbReference type="GO" id="GO:0005525">
    <property type="term" value="F:GTP binding"/>
    <property type="evidence" value="ECO:0007669"/>
    <property type="project" value="UniProtKB-UniRule"/>
</dbReference>
<dbReference type="NCBIfam" id="TIGR00231">
    <property type="entry name" value="small_GTP"/>
    <property type="match status" value="1"/>
</dbReference>
<keyword evidence="2 8" id="KW-0479">Metal-binding</keyword>
<keyword evidence="3 6" id="KW-0547">Nucleotide-binding</keyword>
<evidence type="ECO:0000256" key="9">
    <source>
        <dbReference type="SAM" id="MobiDB-lite"/>
    </source>
</evidence>
<feature type="binding site" evidence="7">
    <location>
        <begin position="255"/>
        <end position="258"/>
    </location>
    <ligand>
        <name>GTP</name>
        <dbReference type="ChEBI" id="CHEBI:37565"/>
    </ligand>
</feature>
<feature type="domain" description="Hflx-type G" evidence="10">
    <location>
        <begin position="202"/>
        <end position="363"/>
    </location>
</feature>
<dbReference type="Gene3D" id="3.40.50.11060">
    <property type="entry name" value="GTPase HflX, N-terminal domain"/>
    <property type="match status" value="1"/>
</dbReference>
<evidence type="ECO:0000256" key="8">
    <source>
        <dbReference type="PIRSR" id="PIRSR006809-2"/>
    </source>
</evidence>
<dbReference type="PRINTS" id="PR00326">
    <property type="entry name" value="GTP1OBG"/>
</dbReference>
<dbReference type="SUPFAM" id="SSF52540">
    <property type="entry name" value="P-loop containing nucleoside triphosphate hydrolases"/>
    <property type="match status" value="1"/>
</dbReference>
<dbReference type="CDD" id="cd01878">
    <property type="entry name" value="HflX"/>
    <property type="match status" value="1"/>
</dbReference>
<dbReference type="InterPro" id="IPR025121">
    <property type="entry name" value="GTPase_HflX_N"/>
</dbReference>
<comment type="function">
    <text evidence="6">GTPase that associates with the 50S ribosomal subunit and may have a role during protein synthesis or ribosome biogenesis.</text>
</comment>
<dbReference type="HAMAP" id="MF_00900">
    <property type="entry name" value="GTPase_HflX"/>
    <property type="match status" value="1"/>
</dbReference>
<dbReference type="PROSITE" id="PS51705">
    <property type="entry name" value="G_HFLX"/>
    <property type="match status" value="1"/>
</dbReference>
<dbReference type="PANTHER" id="PTHR10229">
    <property type="entry name" value="GTP-BINDING PROTEIN HFLX"/>
    <property type="match status" value="1"/>
</dbReference>
<evidence type="ECO:0000256" key="2">
    <source>
        <dbReference type="ARBA" id="ARBA00022723"/>
    </source>
</evidence>
<dbReference type="KEGG" id="jpo:G7058_11510"/>
<dbReference type="GO" id="GO:0005737">
    <property type="term" value="C:cytoplasm"/>
    <property type="evidence" value="ECO:0007669"/>
    <property type="project" value="UniProtKB-SubCell"/>
</dbReference>
<feature type="binding site" evidence="7">
    <location>
        <begin position="341"/>
        <end position="343"/>
    </location>
    <ligand>
        <name>GTP</name>
        <dbReference type="ChEBI" id="CHEBI:37565"/>
    </ligand>
</feature>
<dbReference type="InterPro" id="IPR042108">
    <property type="entry name" value="GTPase_HflX_N_sf"/>
</dbReference>
<evidence type="ECO:0000256" key="1">
    <source>
        <dbReference type="ARBA" id="ARBA00022490"/>
    </source>
</evidence>
<dbReference type="Pfam" id="PF01926">
    <property type="entry name" value="MMR_HSR1"/>
    <property type="match status" value="1"/>
</dbReference>
<feature type="binding site" evidence="8">
    <location>
        <position position="215"/>
    </location>
    <ligand>
        <name>Mg(2+)</name>
        <dbReference type="ChEBI" id="CHEBI:18420"/>
    </ligand>
</feature>
<gene>
    <name evidence="6 11" type="primary">hflX</name>
    <name evidence="11" type="ORF">G7058_11510</name>
</gene>
<dbReference type="EMBL" id="CP049889">
    <property type="protein sequence ID" value="QIK52625.1"/>
    <property type="molecule type" value="Genomic_DNA"/>
</dbReference>
<keyword evidence="4 8" id="KW-0460">Magnesium</keyword>
<dbReference type="InterPro" id="IPR016496">
    <property type="entry name" value="GTPase_HflX"/>
</dbReference>
<evidence type="ECO:0000256" key="4">
    <source>
        <dbReference type="ARBA" id="ARBA00022842"/>
    </source>
</evidence>
<comment type="cofactor">
    <cofactor evidence="8">
        <name>Mg(2+)</name>
        <dbReference type="ChEBI" id="CHEBI:18420"/>
    </cofactor>
</comment>
<dbReference type="NCBIfam" id="TIGR03156">
    <property type="entry name" value="GTP_HflX"/>
    <property type="match status" value="1"/>
</dbReference>
<dbReference type="GO" id="GO:0043022">
    <property type="term" value="F:ribosome binding"/>
    <property type="evidence" value="ECO:0007669"/>
    <property type="project" value="TreeGrafter"/>
</dbReference>
<feature type="binding site" evidence="8">
    <location>
        <position position="235"/>
    </location>
    <ligand>
        <name>Mg(2+)</name>
        <dbReference type="ChEBI" id="CHEBI:18420"/>
    </ligand>
</feature>
<dbReference type="Pfam" id="PF13167">
    <property type="entry name" value="GTP-bdg_N"/>
    <property type="match status" value="1"/>
</dbReference>
<dbReference type="Gene3D" id="6.10.250.2860">
    <property type="match status" value="1"/>
</dbReference>
<dbReference type="AlphaFoldDB" id="A0A6G7WK44"/>
<dbReference type="InterPro" id="IPR030394">
    <property type="entry name" value="G_HFLX_dom"/>
</dbReference>
<keyword evidence="1 6" id="KW-0963">Cytoplasm</keyword>
<dbReference type="Proteomes" id="UP000501830">
    <property type="component" value="Chromosome"/>
</dbReference>
<feature type="binding site" evidence="7">
    <location>
        <begin position="208"/>
        <end position="215"/>
    </location>
    <ligand>
        <name>GTP</name>
        <dbReference type="ChEBI" id="CHEBI:37565"/>
    </ligand>
</feature>
<organism evidence="11 12">
    <name type="scientific">Jeotgalibaca porci</name>
    <dbReference type="NCBI Taxonomy" id="1868793"/>
    <lineage>
        <taxon>Bacteria</taxon>
        <taxon>Bacillati</taxon>
        <taxon>Bacillota</taxon>
        <taxon>Bacilli</taxon>
        <taxon>Lactobacillales</taxon>
        <taxon>Carnobacteriaceae</taxon>
        <taxon>Jeotgalibaca</taxon>
    </lineage>
</organism>
<dbReference type="Gene3D" id="3.40.50.300">
    <property type="entry name" value="P-loop containing nucleotide triphosphate hydrolases"/>
    <property type="match status" value="1"/>
</dbReference>
<evidence type="ECO:0000313" key="12">
    <source>
        <dbReference type="Proteomes" id="UP000501830"/>
    </source>
</evidence>